<dbReference type="EMBL" id="JALJOQ010000105">
    <property type="protein sequence ID" value="KAK9797772.1"/>
    <property type="molecule type" value="Genomic_DNA"/>
</dbReference>
<evidence type="ECO:0000256" key="5">
    <source>
        <dbReference type="ARBA" id="ARBA00023049"/>
    </source>
</evidence>
<keyword evidence="5" id="KW-0482">Metalloprotease</keyword>
<gene>
    <name evidence="9" type="ORF">WJX73_010222</name>
</gene>
<dbReference type="PANTHER" id="PTHR43690:SF33">
    <property type="entry name" value="STROMAL PROCESSING PEPTIDASE, CHLOROPLASTIC"/>
    <property type="match status" value="1"/>
</dbReference>
<feature type="domain" description="Peptidase M16 N-terminal" evidence="7">
    <location>
        <begin position="52"/>
        <end position="154"/>
    </location>
</feature>
<accession>A0AAW1NYN3</accession>
<dbReference type="GO" id="GO:0008237">
    <property type="term" value="F:metallopeptidase activity"/>
    <property type="evidence" value="ECO:0007669"/>
    <property type="project" value="UniProtKB-KW"/>
</dbReference>
<evidence type="ECO:0000313" key="10">
    <source>
        <dbReference type="Proteomes" id="UP001465755"/>
    </source>
</evidence>
<dbReference type="GO" id="GO:0006508">
    <property type="term" value="P:proteolysis"/>
    <property type="evidence" value="ECO:0007669"/>
    <property type="project" value="UniProtKB-KW"/>
</dbReference>
<dbReference type="Proteomes" id="UP001465755">
    <property type="component" value="Unassembled WGS sequence"/>
</dbReference>
<evidence type="ECO:0000259" key="7">
    <source>
        <dbReference type="Pfam" id="PF00675"/>
    </source>
</evidence>
<proteinExistence type="inferred from homology"/>
<feature type="region of interest" description="Disordered" evidence="6">
    <location>
        <begin position="240"/>
        <end position="284"/>
    </location>
</feature>
<dbReference type="PANTHER" id="PTHR43690">
    <property type="entry name" value="NARDILYSIN"/>
    <property type="match status" value="1"/>
</dbReference>
<keyword evidence="4" id="KW-0862">Zinc</keyword>
<dbReference type="Gene3D" id="3.30.830.10">
    <property type="entry name" value="Metalloenzyme, LuxS/M16 peptidase-like"/>
    <property type="match status" value="4"/>
</dbReference>
<keyword evidence="10" id="KW-1185">Reference proteome</keyword>
<reference evidence="9 10" key="1">
    <citation type="journal article" date="2024" name="Nat. Commun.">
        <title>Phylogenomics reveals the evolutionary origins of lichenization in chlorophyte algae.</title>
        <authorList>
            <person name="Puginier C."/>
            <person name="Libourel C."/>
            <person name="Otte J."/>
            <person name="Skaloud P."/>
            <person name="Haon M."/>
            <person name="Grisel S."/>
            <person name="Petersen M."/>
            <person name="Berrin J.G."/>
            <person name="Delaux P.M."/>
            <person name="Dal Grande F."/>
            <person name="Keller J."/>
        </authorList>
    </citation>
    <scope>NUCLEOTIDE SEQUENCE [LARGE SCALE GENOMIC DNA]</scope>
    <source>
        <strain evidence="9 10">SAG 2036</strain>
    </source>
</reference>
<evidence type="ECO:0000256" key="3">
    <source>
        <dbReference type="ARBA" id="ARBA00022801"/>
    </source>
</evidence>
<name>A0AAW1NYN3_9CHLO</name>
<dbReference type="GO" id="GO:0046872">
    <property type="term" value="F:metal ion binding"/>
    <property type="evidence" value="ECO:0007669"/>
    <property type="project" value="InterPro"/>
</dbReference>
<evidence type="ECO:0000313" key="9">
    <source>
        <dbReference type="EMBL" id="KAK9797772.1"/>
    </source>
</evidence>
<comment type="similarity">
    <text evidence="1">Belongs to the peptidase M16 family.</text>
</comment>
<feature type="domain" description="Peptidase M16 C-terminal" evidence="8">
    <location>
        <begin position="187"/>
        <end position="421"/>
    </location>
</feature>
<keyword evidence="2" id="KW-0645">Protease</keyword>
<dbReference type="SUPFAM" id="SSF63411">
    <property type="entry name" value="LuxS/MPP-like metallohydrolase"/>
    <property type="match status" value="4"/>
</dbReference>
<organism evidence="9 10">
    <name type="scientific">Symbiochloris irregularis</name>
    <dbReference type="NCBI Taxonomy" id="706552"/>
    <lineage>
        <taxon>Eukaryota</taxon>
        <taxon>Viridiplantae</taxon>
        <taxon>Chlorophyta</taxon>
        <taxon>core chlorophytes</taxon>
        <taxon>Trebouxiophyceae</taxon>
        <taxon>Trebouxiales</taxon>
        <taxon>Trebouxiaceae</taxon>
        <taxon>Symbiochloris</taxon>
    </lineage>
</organism>
<evidence type="ECO:0000256" key="1">
    <source>
        <dbReference type="ARBA" id="ARBA00007261"/>
    </source>
</evidence>
<dbReference type="InterPro" id="IPR050626">
    <property type="entry name" value="Peptidase_M16"/>
</dbReference>
<dbReference type="Pfam" id="PF05193">
    <property type="entry name" value="Peptidase_M16_C"/>
    <property type="match status" value="2"/>
</dbReference>
<comment type="caution">
    <text evidence="9">The sequence shown here is derived from an EMBL/GenBank/DDBJ whole genome shotgun (WGS) entry which is preliminary data.</text>
</comment>
<evidence type="ECO:0000256" key="6">
    <source>
        <dbReference type="SAM" id="MobiDB-lite"/>
    </source>
</evidence>
<dbReference type="Pfam" id="PF00675">
    <property type="entry name" value="Peptidase_M16"/>
    <property type="match status" value="1"/>
</dbReference>
<dbReference type="InterPro" id="IPR011765">
    <property type="entry name" value="Pept_M16_N"/>
</dbReference>
<evidence type="ECO:0000256" key="2">
    <source>
        <dbReference type="ARBA" id="ARBA00022670"/>
    </source>
</evidence>
<protein>
    <submittedName>
        <fullName evidence="9">Uncharacterized protein</fullName>
    </submittedName>
</protein>
<feature type="domain" description="Peptidase M16 C-terminal" evidence="8">
    <location>
        <begin position="826"/>
        <end position="1038"/>
    </location>
</feature>
<dbReference type="InterPro" id="IPR007863">
    <property type="entry name" value="Peptidase_M16_C"/>
</dbReference>
<sequence length="1211" mass="133784">MLVLEVSASVATALQSLHFASTQDLPVHSFSEPWRQCPVCRGSAGGCASACSVDETENQQGMAHLVEHVTFLGSAKRDRLLGTGARSNAYTDFHHTVFHVHSPLTNKNNMLMRQPMLQLTLETLAEIAFGAKFHLDRIAKERLAVVAEAQMMNTIEYRIDCQLLRFLHNENNLGCRFPIGKVEQVPKWTRQQLVDFWKKWYFPGNATLYLVGNFDRPVEALPDLIRDVFGGVPPAYQDVDVPSAQPAASLNGNGAATLPQAGSNGQAQAPAQAGTPAVPAPLRERIPRPPVEHEWGVGPLPPNYQPAPVSIFRHRLLHDFQLTLFCKLPAEPVVTKEDTRYTLMVRLLISVFHFRMNRRLMDSQLPTFYVVMDHSASSREGCTVSTLSIICEPRDWKKALEVSVQEARRLQRYGVTESELECYRVALKRDSQQILLQSRSVPSMQNLEFLMEYIALGNTYVDLSQAEWVDDLLDSITRAEVNGVAASLMSFATSYRSESEPLQDAEKHPEAWAAPGPTRATAIIACIPAYDSEEYNTGNLAPKGRGGGGMTTGMHVDPALVDQLADDEEEDEGDIPAGAVRFAVEPKEIAQVLAAEGAEVPALVDVVKPQYLVPPAELERLIAERKPEWMPIKRPPVGYESDPLPPPCPDTGIVRRRLSNGMTLTYRYTDNEPGSCQMRITAVGGRIVDSDQVGPAGIGAVVIGTRTMSESGTVGDFTREQIELFSLSELVTCMLEAEGEYISMDSTFSSGEEGIRPAMELAHMFLQQPQWTEAALKRAKQAFIAFHRSLAMSLDRGCSERVMNLMLGPDRRMHNLNYEAIDALELEPMRQTIMALLHPQNLQVQVVGDFDPATLEQMVLQYLGTVWRPQPFVAPPIRPLQLQNPPAPQRRISWHLKDSDQRACAYMAGYLPNIWLPKEPAAVVIPPYKVGPNASAEEHEEAQLVRQAHPLFRDVSLRLLVEVINSRLFTTVRDALNLTYDVTMELAVFSLLHAGWWTINVTSRPASISDAVAASMRVLRNVASSRIRHSELERAKRAVLTRLDTDCKTNMFQIQLVTHLQSDSVPSAVVESVRDLNAAIEAATLEDLYIFFDRLKLTDADVFTCIGTSGPEAPELPSMSQTGLPAMVTNYERTYTSYGQEATEAANAGAKIVQEAEGRNGKSGNAVVAALATALQSLNMAGAMKALAKELCGQHGLQAFFPTMLVIFLTS</sequence>
<dbReference type="AlphaFoldDB" id="A0AAW1NYN3"/>
<evidence type="ECO:0000256" key="4">
    <source>
        <dbReference type="ARBA" id="ARBA00022833"/>
    </source>
</evidence>
<dbReference type="InterPro" id="IPR011249">
    <property type="entry name" value="Metalloenz_LuxS/M16"/>
</dbReference>
<feature type="compositionally biased region" description="Low complexity" evidence="6">
    <location>
        <begin position="259"/>
        <end position="281"/>
    </location>
</feature>
<evidence type="ECO:0000259" key="8">
    <source>
        <dbReference type="Pfam" id="PF05193"/>
    </source>
</evidence>
<keyword evidence="3" id="KW-0378">Hydrolase</keyword>